<proteinExistence type="predicted"/>
<gene>
    <name evidence="2" type="ORF">BCR39DRAFT_546319</name>
</gene>
<dbReference type="AlphaFoldDB" id="A0A1Y2AQ43"/>
<protein>
    <submittedName>
        <fullName evidence="2">Uncharacterized protein</fullName>
    </submittedName>
</protein>
<evidence type="ECO:0000256" key="1">
    <source>
        <dbReference type="SAM" id="MobiDB-lite"/>
    </source>
</evidence>
<evidence type="ECO:0000313" key="3">
    <source>
        <dbReference type="Proteomes" id="UP000193986"/>
    </source>
</evidence>
<dbReference type="Proteomes" id="UP000193986">
    <property type="component" value="Unassembled WGS sequence"/>
</dbReference>
<feature type="compositionally biased region" description="Basic and acidic residues" evidence="1">
    <location>
        <begin position="26"/>
        <end position="35"/>
    </location>
</feature>
<keyword evidence="3" id="KW-1185">Reference proteome</keyword>
<organism evidence="2 3">
    <name type="scientific">Naematelia encephala</name>
    <dbReference type="NCBI Taxonomy" id="71784"/>
    <lineage>
        <taxon>Eukaryota</taxon>
        <taxon>Fungi</taxon>
        <taxon>Dikarya</taxon>
        <taxon>Basidiomycota</taxon>
        <taxon>Agaricomycotina</taxon>
        <taxon>Tremellomycetes</taxon>
        <taxon>Tremellales</taxon>
        <taxon>Naemateliaceae</taxon>
        <taxon>Naematelia</taxon>
    </lineage>
</organism>
<comment type="caution">
    <text evidence="2">The sequence shown here is derived from an EMBL/GenBank/DDBJ whole genome shotgun (WGS) entry which is preliminary data.</text>
</comment>
<sequence length="78" mass="9412">MAQEPVPYHIPKEEKERKTFAVKKREKLEKASQQDLIKDSYPRENKRDCKEKGFLERKRRKKDRHVKAISRSIVKGYV</sequence>
<feature type="compositionally biased region" description="Basic and acidic residues" evidence="1">
    <location>
        <begin position="10"/>
        <end position="19"/>
    </location>
</feature>
<accession>A0A1Y2AQ43</accession>
<reference evidence="2 3" key="1">
    <citation type="submission" date="2016-07" db="EMBL/GenBank/DDBJ databases">
        <title>Pervasive Adenine N6-methylation of Active Genes in Fungi.</title>
        <authorList>
            <consortium name="DOE Joint Genome Institute"/>
            <person name="Mondo S.J."/>
            <person name="Dannebaum R.O."/>
            <person name="Kuo R.C."/>
            <person name="Labutti K."/>
            <person name="Haridas S."/>
            <person name="Kuo A."/>
            <person name="Salamov A."/>
            <person name="Ahrendt S.R."/>
            <person name="Lipzen A."/>
            <person name="Sullivan W."/>
            <person name="Andreopoulos W.B."/>
            <person name="Clum A."/>
            <person name="Lindquist E."/>
            <person name="Daum C."/>
            <person name="Ramamoorthy G.K."/>
            <person name="Gryganskyi A."/>
            <person name="Culley D."/>
            <person name="Magnuson J.K."/>
            <person name="James T.Y."/>
            <person name="O'Malley M.A."/>
            <person name="Stajich J.E."/>
            <person name="Spatafora J.W."/>
            <person name="Visel A."/>
            <person name="Grigoriev I.V."/>
        </authorList>
    </citation>
    <scope>NUCLEOTIDE SEQUENCE [LARGE SCALE GENOMIC DNA]</scope>
    <source>
        <strain evidence="2 3">68-887.2</strain>
    </source>
</reference>
<dbReference type="EMBL" id="MCFC01000065">
    <property type="protein sequence ID" value="ORY24698.1"/>
    <property type="molecule type" value="Genomic_DNA"/>
</dbReference>
<feature type="region of interest" description="Disordered" evidence="1">
    <location>
        <begin position="1"/>
        <end position="35"/>
    </location>
</feature>
<dbReference type="InParanoid" id="A0A1Y2AQ43"/>
<evidence type="ECO:0000313" key="2">
    <source>
        <dbReference type="EMBL" id="ORY24698.1"/>
    </source>
</evidence>
<name>A0A1Y2AQ43_9TREE</name>